<proteinExistence type="predicted"/>
<dbReference type="HOGENOM" id="CLU_073324_0_0_10"/>
<protein>
    <recommendedName>
        <fullName evidence="3">Molybdopterin-guanine dinucleotide biosynthesis protein MobB</fullName>
    </recommendedName>
</protein>
<dbReference type="Pfam" id="PF18976">
    <property type="entry name" value="DUF5712"/>
    <property type="match status" value="1"/>
</dbReference>
<dbReference type="RefSeq" id="WP_002993192.1">
    <property type="nucleotide sequence ID" value="NZ_GL379770.1"/>
</dbReference>
<evidence type="ECO:0000313" key="1">
    <source>
        <dbReference type="EMBL" id="EFK57529.1"/>
    </source>
</evidence>
<dbReference type="EMBL" id="ACHA02000011">
    <property type="protein sequence ID" value="EFK57529.1"/>
    <property type="molecule type" value="Genomic_DNA"/>
</dbReference>
<dbReference type="eggNOG" id="ENOG502Z7U6">
    <property type="taxonomic scope" value="Bacteria"/>
</dbReference>
<dbReference type="AlphaFoldDB" id="D7VNN2"/>
<dbReference type="GeneID" id="95428791"/>
<gene>
    <name evidence="1" type="ORF">HMPREF0766_12602</name>
</gene>
<evidence type="ECO:0000313" key="2">
    <source>
        <dbReference type="Proteomes" id="UP000006258"/>
    </source>
</evidence>
<comment type="caution">
    <text evidence="1">The sequence shown here is derived from an EMBL/GenBank/DDBJ whole genome shotgun (WGS) entry which is preliminary data.</text>
</comment>
<evidence type="ECO:0008006" key="3">
    <source>
        <dbReference type="Google" id="ProtNLM"/>
    </source>
</evidence>
<dbReference type="Proteomes" id="UP000006258">
    <property type="component" value="Unassembled WGS sequence"/>
</dbReference>
<organism evidence="1 2">
    <name type="scientific">Sphingobacterium spiritivorum ATCC 33861</name>
    <dbReference type="NCBI Taxonomy" id="525373"/>
    <lineage>
        <taxon>Bacteria</taxon>
        <taxon>Pseudomonadati</taxon>
        <taxon>Bacteroidota</taxon>
        <taxon>Sphingobacteriia</taxon>
        <taxon>Sphingobacteriales</taxon>
        <taxon>Sphingobacteriaceae</taxon>
        <taxon>Sphingobacterium</taxon>
    </lineage>
</organism>
<dbReference type="STRING" id="525373.HMPREF0766_12602"/>
<keyword evidence="2" id="KW-1185">Reference proteome</keyword>
<reference evidence="1" key="1">
    <citation type="submission" date="2010-07" db="EMBL/GenBank/DDBJ databases">
        <authorList>
            <person name="Muzny D."/>
            <person name="Qin X."/>
            <person name="Buhay C."/>
            <person name="Dugan-Rocha S."/>
            <person name="Ding Y."/>
            <person name="Chen G."/>
            <person name="Hawes A."/>
            <person name="Holder M."/>
            <person name="Jhangiani S."/>
            <person name="Johnson A."/>
            <person name="Khan Z."/>
            <person name="Li Z."/>
            <person name="Liu W."/>
            <person name="Liu X."/>
            <person name="Perez L."/>
            <person name="Shen H."/>
            <person name="Wang Q."/>
            <person name="Watt J."/>
            <person name="Xi L."/>
            <person name="Xin Y."/>
            <person name="Zhou J."/>
            <person name="Deng J."/>
            <person name="Jiang H."/>
            <person name="Liu Y."/>
            <person name="Qu J."/>
            <person name="Song X.-Z."/>
            <person name="Zhang L."/>
            <person name="Villasana D."/>
            <person name="Johnson A."/>
            <person name="Liu J."/>
            <person name="Liyanage D."/>
            <person name="Lorensuhewa L."/>
            <person name="Robinson T."/>
            <person name="Song A."/>
            <person name="Song B.-B."/>
            <person name="Dinh H."/>
            <person name="Thornton R."/>
            <person name="Coyle M."/>
            <person name="Francisco L."/>
            <person name="Jackson L."/>
            <person name="Javaid M."/>
            <person name="Korchina V."/>
            <person name="Kovar C."/>
            <person name="Mata R."/>
            <person name="Mathew T."/>
            <person name="Ngo R."/>
            <person name="Nguyen L."/>
            <person name="Nguyen N."/>
            <person name="Okwuonu G."/>
            <person name="Ongeri F."/>
            <person name="Pham C."/>
            <person name="Simmons D."/>
            <person name="Wilczek-Boney K."/>
            <person name="Hale W."/>
            <person name="Jakkamsetti A."/>
            <person name="Pham P."/>
            <person name="Ruth R."/>
            <person name="San Lucas F."/>
            <person name="Warren J."/>
            <person name="Zhang J."/>
            <person name="Zhao Z."/>
            <person name="Zhou C."/>
            <person name="Zhu D."/>
            <person name="Lee S."/>
            <person name="Bess C."/>
            <person name="Blankenburg K."/>
            <person name="Forbes L."/>
            <person name="Fu Q."/>
            <person name="Gubbala S."/>
            <person name="Hirani K."/>
            <person name="Jayaseelan J.C."/>
            <person name="Lara F."/>
            <person name="Munidasa M."/>
            <person name="Palculict T."/>
            <person name="Patil S."/>
            <person name="Pu L.-L."/>
            <person name="Saada N."/>
            <person name="Tang L."/>
            <person name="Weissenberger G."/>
            <person name="Zhu Y."/>
            <person name="Hemphill L."/>
            <person name="Shang Y."/>
            <person name="Youmans B."/>
            <person name="Ayvaz T."/>
            <person name="Ross M."/>
            <person name="Santibanez J."/>
            <person name="Aqrawi P."/>
            <person name="Gross S."/>
            <person name="Joshi V."/>
            <person name="Fowler G."/>
            <person name="Nazareth L."/>
            <person name="Reid J."/>
            <person name="Worley K."/>
            <person name="Petrosino J."/>
            <person name="Highlander S."/>
            <person name="Gibbs R."/>
        </authorList>
    </citation>
    <scope>NUCLEOTIDE SEQUENCE [LARGE SCALE GENOMIC DNA]</scope>
    <source>
        <strain evidence="1">ATCC 33861</strain>
    </source>
</reference>
<sequence length="324" mass="37353">MYINITDSETGNNKGSSGQLVGYLEKENRTALEESRENELWFNNLNKNITPQEVRVKIDNNIAKLSRNDAKFFLINISPSEKEIIYLKEQFGEKGAEEKLKEYAACVMDAYARNFKRPGIESGKDLLWYGKLERYRYHYHTDEEVKQGAVKAGERKAGEQMHIQIIVSRKDITNKIKLSPLNNSRGRNEQHSVKLGQFDRVAFKESGELLFDRMFNYNRSLKDSMNYALTMKSGNPEQKRAIHLLDQLESKLTDTERQNIPDTAKDIYQNNNTDLAQLIDIIGDSAVSILGTLFSSDPLLYEHTDDQVPHFKKKKKRKRRPGGI</sequence>
<dbReference type="InterPro" id="IPR043766">
    <property type="entry name" value="BfmA-like"/>
</dbReference>
<accession>D7VNN2</accession>
<name>D7VNN2_SPHSI</name>